<dbReference type="PANTHER" id="PTHR43569">
    <property type="entry name" value="AMIDOHYDROLASE"/>
    <property type="match status" value="1"/>
</dbReference>
<accession>A0A6J6B0S2</accession>
<reference evidence="3" key="1">
    <citation type="submission" date="2020-05" db="EMBL/GenBank/DDBJ databases">
        <authorList>
            <person name="Chiriac C."/>
            <person name="Salcher M."/>
            <person name="Ghai R."/>
            <person name="Kavagutti S V."/>
        </authorList>
    </citation>
    <scope>NUCLEOTIDE SEQUENCE</scope>
</reference>
<dbReference type="PANTHER" id="PTHR43569:SF2">
    <property type="entry name" value="AMIDOHYDROLASE-RELATED DOMAIN-CONTAINING PROTEIN"/>
    <property type="match status" value="1"/>
</dbReference>
<gene>
    <name evidence="3" type="ORF">UFOPK1425_00054</name>
</gene>
<dbReference type="GO" id="GO:0016787">
    <property type="term" value="F:hydrolase activity"/>
    <property type="evidence" value="ECO:0007669"/>
    <property type="project" value="InterPro"/>
</dbReference>
<name>A0A6J6B0S2_9ZZZZ</name>
<dbReference type="InterPro" id="IPR052350">
    <property type="entry name" value="Metallo-dep_Lactonases"/>
</dbReference>
<dbReference type="SUPFAM" id="SSF51556">
    <property type="entry name" value="Metallo-dependent hydrolases"/>
    <property type="match status" value="1"/>
</dbReference>
<dbReference type="InterPro" id="IPR032466">
    <property type="entry name" value="Metal_Hydrolase"/>
</dbReference>
<feature type="domain" description="Amidohydrolase-related" evidence="2">
    <location>
        <begin position="5"/>
        <end position="291"/>
    </location>
</feature>
<comment type="similarity">
    <text evidence="1">Belongs to the metallo-dependent hydrolases superfamily.</text>
</comment>
<evidence type="ECO:0000313" key="3">
    <source>
        <dbReference type="EMBL" id="CAB4531933.1"/>
    </source>
</evidence>
<evidence type="ECO:0000256" key="1">
    <source>
        <dbReference type="ARBA" id="ARBA00038310"/>
    </source>
</evidence>
<organism evidence="3">
    <name type="scientific">freshwater metagenome</name>
    <dbReference type="NCBI Taxonomy" id="449393"/>
    <lineage>
        <taxon>unclassified sequences</taxon>
        <taxon>metagenomes</taxon>
        <taxon>ecological metagenomes</taxon>
    </lineage>
</organism>
<evidence type="ECO:0000259" key="2">
    <source>
        <dbReference type="Pfam" id="PF04909"/>
    </source>
</evidence>
<proteinExistence type="inferred from homology"/>
<dbReference type="Pfam" id="PF04909">
    <property type="entry name" value="Amidohydro_2"/>
    <property type="match status" value="1"/>
</dbReference>
<dbReference type="InterPro" id="IPR006680">
    <property type="entry name" value="Amidohydro-rel"/>
</dbReference>
<sequence>MLKIVDTHIHLFDLTHKNLLWSWLMPGAEEGRLGNIDGMKSLRYEAENLLAESRFAEVGKFVHIQAAIGSKDPVLETEWLTQMFERTGLPAAMVGHVDLTLDSAREVIDRHLAYANFRGVRDFAIEPALASGKNLKELDGALSYLAEKNLVLDLDCQWPNMHLAAAMARRHPELKIVIEHIGIPISTADEYFKNWKIGMQALADEPNIYCKLSGVGMLDPQFTLASIKPWIEYCISVFGPERCMIGSNWPLDRLFSSYDAVFNIYREIISQYSANEQLAIASVTAEDFYRI</sequence>
<dbReference type="EMBL" id="CAEZSJ010000005">
    <property type="protein sequence ID" value="CAB4531933.1"/>
    <property type="molecule type" value="Genomic_DNA"/>
</dbReference>
<dbReference type="AlphaFoldDB" id="A0A6J6B0S2"/>
<protein>
    <submittedName>
        <fullName evidence="3">Unannotated protein</fullName>
    </submittedName>
</protein>
<dbReference type="Gene3D" id="3.20.20.140">
    <property type="entry name" value="Metal-dependent hydrolases"/>
    <property type="match status" value="1"/>
</dbReference>